<reference evidence="1 2" key="1">
    <citation type="submission" date="2020-02" db="EMBL/GenBank/DDBJ databases">
        <authorList>
            <person name="Hogendoorn C."/>
        </authorList>
    </citation>
    <scope>NUCLEOTIDE SEQUENCE [LARGE SCALE GENOMIC DNA]</scope>
    <source>
        <strain evidence="1">METHB21</strain>
    </source>
</reference>
<accession>A0A8S0XTE8</accession>
<organism evidence="1 2">
    <name type="scientific">Candidatus Methylobacter favarea</name>
    <dbReference type="NCBI Taxonomy" id="2707345"/>
    <lineage>
        <taxon>Bacteria</taxon>
        <taxon>Pseudomonadati</taxon>
        <taxon>Pseudomonadota</taxon>
        <taxon>Gammaproteobacteria</taxon>
        <taxon>Methylococcales</taxon>
        <taxon>Methylococcaceae</taxon>
        <taxon>Methylobacter</taxon>
    </lineage>
</organism>
<evidence type="ECO:0000313" key="2">
    <source>
        <dbReference type="Proteomes" id="UP000494216"/>
    </source>
</evidence>
<protein>
    <recommendedName>
        <fullName evidence="3">Tc1-like transposase DDE domain-containing protein</fullName>
    </recommendedName>
</protein>
<evidence type="ECO:0000313" key="1">
    <source>
        <dbReference type="EMBL" id="CAA9891536.1"/>
    </source>
</evidence>
<comment type="caution">
    <text evidence="1">The sequence shown here is derived from an EMBL/GenBank/DDBJ whole genome shotgun (WGS) entry which is preliminary data.</text>
</comment>
<dbReference type="EMBL" id="CADCXN010000073">
    <property type="protein sequence ID" value="CAA9891536.1"/>
    <property type="molecule type" value="Genomic_DNA"/>
</dbReference>
<sequence>MDGALFKAYVHEFLCPTLSPGDIVVRDNLSSHQVAGIREAIRAVAGSSSHCRLTAGISIPSNRCLPG</sequence>
<keyword evidence="2" id="KW-1185">Reference proteome</keyword>
<proteinExistence type="predicted"/>
<dbReference type="Proteomes" id="UP000494216">
    <property type="component" value="Unassembled WGS sequence"/>
</dbReference>
<dbReference type="AlphaFoldDB" id="A0A8S0XTE8"/>
<evidence type="ECO:0008006" key="3">
    <source>
        <dbReference type="Google" id="ProtNLM"/>
    </source>
</evidence>
<gene>
    <name evidence="1" type="ORF">METHB2_430015</name>
</gene>
<name>A0A8S0XTE8_9GAMM</name>